<organism evidence="1">
    <name type="scientific">marine metagenome</name>
    <dbReference type="NCBI Taxonomy" id="408172"/>
    <lineage>
        <taxon>unclassified sequences</taxon>
        <taxon>metagenomes</taxon>
        <taxon>ecological metagenomes</taxon>
    </lineage>
</organism>
<reference evidence="1" key="1">
    <citation type="submission" date="2018-05" db="EMBL/GenBank/DDBJ databases">
        <authorList>
            <person name="Lanie J.A."/>
            <person name="Ng W.-L."/>
            <person name="Kazmierczak K.M."/>
            <person name="Andrzejewski T.M."/>
            <person name="Davidsen T.M."/>
            <person name="Wayne K.J."/>
            <person name="Tettelin H."/>
            <person name="Glass J.I."/>
            <person name="Rusch D."/>
            <person name="Podicherti R."/>
            <person name="Tsui H.-C.T."/>
            <person name="Winkler M.E."/>
        </authorList>
    </citation>
    <scope>NUCLEOTIDE SEQUENCE</scope>
</reference>
<protein>
    <submittedName>
        <fullName evidence="1">Uncharacterized protein</fullName>
    </submittedName>
</protein>
<accession>A0A382CCM2</accession>
<sequence length="87" mass="9839">MKKIRPYLIGAALAAVVILGMAQAVEPQGKRWQYLYVEQQWVKFEPIDLLNNGPRLVQSKVLNDLGNDGWELVQSGVGGYLFRRPAR</sequence>
<dbReference type="AlphaFoldDB" id="A0A382CCM2"/>
<gene>
    <name evidence="1" type="ORF">METZ01_LOCUS176690</name>
</gene>
<dbReference type="EMBL" id="UINC01033876">
    <property type="protein sequence ID" value="SVB23836.1"/>
    <property type="molecule type" value="Genomic_DNA"/>
</dbReference>
<proteinExistence type="predicted"/>
<name>A0A382CCM2_9ZZZZ</name>
<evidence type="ECO:0000313" key="1">
    <source>
        <dbReference type="EMBL" id="SVB23836.1"/>
    </source>
</evidence>